<dbReference type="GO" id="GO:0005634">
    <property type="term" value="C:nucleus"/>
    <property type="evidence" value="ECO:0007669"/>
    <property type="project" value="TreeGrafter"/>
</dbReference>
<keyword evidence="4" id="KW-0547">Nucleotide-binding</keyword>
<dbReference type="GO" id="GO:0050684">
    <property type="term" value="P:regulation of mRNA processing"/>
    <property type="evidence" value="ECO:0007669"/>
    <property type="project" value="TreeGrafter"/>
</dbReference>
<reference evidence="12 13" key="1">
    <citation type="submission" date="2017-03" db="EMBL/GenBank/DDBJ databases">
        <title>Genome Survey of Euroglyphus maynei.</title>
        <authorList>
            <person name="Arlian L.G."/>
            <person name="Morgan M.S."/>
            <person name="Rider S.D."/>
        </authorList>
    </citation>
    <scope>NUCLEOTIDE SEQUENCE [LARGE SCALE GENOMIC DNA]</scope>
    <source>
        <strain evidence="12">Arlian Lab</strain>
        <tissue evidence="12">Whole body</tissue>
    </source>
</reference>
<evidence type="ECO:0000313" key="13">
    <source>
        <dbReference type="Proteomes" id="UP000194236"/>
    </source>
</evidence>
<keyword evidence="10" id="KW-0472">Membrane</keyword>
<evidence type="ECO:0000313" key="12">
    <source>
        <dbReference type="EMBL" id="OTF72280.1"/>
    </source>
</evidence>
<evidence type="ECO:0000256" key="4">
    <source>
        <dbReference type="ARBA" id="ARBA00022741"/>
    </source>
</evidence>
<feature type="non-terminal residue" evidence="12">
    <location>
        <position position="260"/>
    </location>
</feature>
<evidence type="ECO:0000259" key="11">
    <source>
        <dbReference type="PROSITE" id="PS50011"/>
    </source>
</evidence>
<sequence>MLLSLRLVRFLIFLGLIFFHSSYYSIEAEHRRIKKKLRRKNKKKAKKLANTKSSSTSTTSWTVTCSSDNVSNVNVDDGQIDGDDCNSIREEDESICSKANLLMPEFAWLYEPSYIKYYEGVGYPEFAVEILESAPHWIRKEFQLDKSSEPAFEICDVHVKIGDLGNACWVDHHYSEDIQTRQYRSPEVILRAGYGPSADIWSVACLAFELATGDYLFDPRSTSSTTRDEDHIARMMELLGPLPLEVIFASARRQKFFDNQ</sequence>
<evidence type="ECO:0000256" key="3">
    <source>
        <dbReference type="ARBA" id="ARBA00022679"/>
    </source>
</evidence>
<dbReference type="EMBL" id="MUJZ01056976">
    <property type="protein sequence ID" value="OTF72280.1"/>
    <property type="molecule type" value="Genomic_DNA"/>
</dbReference>
<organism evidence="12 13">
    <name type="scientific">Euroglyphus maynei</name>
    <name type="common">Mayne's house dust mite</name>
    <dbReference type="NCBI Taxonomy" id="6958"/>
    <lineage>
        <taxon>Eukaryota</taxon>
        <taxon>Metazoa</taxon>
        <taxon>Ecdysozoa</taxon>
        <taxon>Arthropoda</taxon>
        <taxon>Chelicerata</taxon>
        <taxon>Arachnida</taxon>
        <taxon>Acari</taxon>
        <taxon>Acariformes</taxon>
        <taxon>Sarcoptiformes</taxon>
        <taxon>Astigmata</taxon>
        <taxon>Psoroptidia</taxon>
        <taxon>Analgoidea</taxon>
        <taxon>Pyroglyphidae</taxon>
        <taxon>Pyroglyphinae</taxon>
        <taxon>Euroglyphus</taxon>
    </lineage>
</organism>
<comment type="caution">
    <text evidence="12">The sequence shown here is derived from an EMBL/GenBank/DDBJ whole genome shotgun (WGS) entry which is preliminary data.</text>
</comment>
<dbReference type="Pfam" id="PF00069">
    <property type="entry name" value="Pkinase"/>
    <property type="match status" value="1"/>
</dbReference>
<dbReference type="GO" id="GO:0005524">
    <property type="term" value="F:ATP binding"/>
    <property type="evidence" value="ECO:0007669"/>
    <property type="project" value="UniProtKB-KW"/>
</dbReference>
<keyword evidence="10" id="KW-1133">Transmembrane helix</keyword>
<keyword evidence="2" id="KW-0723">Serine/threonine-protein kinase</keyword>
<dbReference type="GO" id="GO:0004674">
    <property type="term" value="F:protein serine/threonine kinase activity"/>
    <property type="evidence" value="ECO:0007669"/>
    <property type="project" value="UniProtKB-KW"/>
</dbReference>
<name>A0A1Y3AUX8_EURMA</name>
<dbReference type="InterPro" id="IPR051334">
    <property type="entry name" value="SRPK"/>
</dbReference>
<dbReference type="PANTHER" id="PTHR47634">
    <property type="entry name" value="PROTEIN KINASE DOMAIN-CONTAINING PROTEIN-RELATED"/>
    <property type="match status" value="1"/>
</dbReference>
<keyword evidence="13" id="KW-1185">Reference proteome</keyword>
<accession>A0A1Y3AUX8</accession>
<dbReference type="Proteomes" id="UP000194236">
    <property type="component" value="Unassembled WGS sequence"/>
</dbReference>
<evidence type="ECO:0000256" key="5">
    <source>
        <dbReference type="ARBA" id="ARBA00022777"/>
    </source>
</evidence>
<dbReference type="PROSITE" id="PS50011">
    <property type="entry name" value="PROTEIN_KINASE_DOM"/>
    <property type="match status" value="1"/>
</dbReference>
<comment type="catalytic activity">
    <reaction evidence="7">
        <text>L-threonyl-[protein] + ATP = O-phospho-L-threonyl-[protein] + ADP + H(+)</text>
        <dbReference type="Rhea" id="RHEA:46608"/>
        <dbReference type="Rhea" id="RHEA-COMP:11060"/>
        <dbReference type="Rhea" id="RHEA-COMP:11605"/>
        <dbReference type="ChEBI" id="CHEBI:15378"/>
        <dbReference type="ChEBI" id="CHEBI:30013"/>
        <dbReference type="ChEBI" id="CHEBI:30616"/>
        <dbReference type="ChEBI" id="CHEBI:61977"/>
        <dbReference type="ChEBI" id="CHEBI:456216"/>
        <dbReference type="EC" id="2.7.11.1"/>
    </reaction>
</comment>
<evidence type="ECO:0000256" key="2">
    <source>
        <dbReference type="ARBA" id="ARBA00022527"/>
    </source>
</evidence>
<feature type="region of interest" description="Disordered" evidence="9">
    <location>
        <begin position="37"/>
        <end position="60"/>
    </location>
</feature>
<dbReference type="PANTHER" id="PTHR47634:SF9">
    <property type="entry name" value="PROTEIN KINASE DOMAIN-CONTAINING PROTEIN-RELATED"/>
    <property type="match status" value="1"/>
</dbReference>
<keyword evidence="5" id="KW-0418">Kinase</keyword>
<dbReference type="GO" id="GO:0000245">
    <property type="term" value="P:spliceosomal complex assembly"/>
    <property type="evidence" value="ECO:0007669"/>
    <property type="project" value="TreeGrafter"/>
</dbReference>
<proteinExistence type="predicted"/>
<feature type="compositionally biased region" description="Basic residues" evidence="9">
    <location>
        <begin position="37"/>
        <end position="49"/>
    </location>
</feature>
<evidence type="ECO:0000256" key="1">
    <source>
        <dbReference type="ARBA" id="ARBA00012513"/>
    </source>
</evidence>
<evidence type="ECO:0000256" key="7">
    <source>
        <dbReference type="ARBA" id="ARBA00047899"/>
    </source>
</evidence>
<keyword evidence="10" id="KW-0812">Transmembrane</keyword>
<dbReference type="InterPro" id="IPR000719">
    <property type="entry name" value="Prot_kinase_dom"/>
</dbReference>
<evidence type="ECO:0000256" key="8">
    <source>
        <dbReference type="ARBA" id="ARBA00048679"/>
    </source>
</evidence>
<evidence type="ECO:0000256" key="10">
    <source>
        <dbReference type="SAM" id="Phobius"/>
    </source>
</evidence>
<comment type="catalytic activity">
    <reaction evidence="8">
        <text>L-seryl-[protein] + ATP = O-phospho-L-seryl-[protein] + ADP + H(+)</text>
        <dbReference type="Rhea" id="RHEA:17989"/>
        <dbReference type="Rhea" id="RHEA-COMP:9863"/>
        <dbReference type="Rhea" id="RHEA-COMP:11604"/>
        <dbReference type="ChEBI" id="CHEBI:15378"/>
        <dbReference type="ChEBI" id="CHEBI:29999"/>
        <dbReference type="ChEBI" id="CHEBI:30616"/>
        <dbReference type="ChEBI" id="CHEBI:83421"/>
        <dbReference type="ChEBI" id="CHEBI:456216"/>
        <dbReference type="EC" id="2.7.11.1"/>
    </reaction>
</comment>
<dbReference type="AlphaFoldDB" id="A0A1Y3AUX8"/>
<feature type="compositionally biased region" description="Low complexity" evidence="9">
    <location>
        <begin position="50"/>
        <end position="60"/>
    </location>
</feature>
<dbReference type="InterPro" id="IPR011009">
    <property type="entry name" value="Kinase-like_dom_sf"/>
</dbReference>
<protein>
    <recommendedName>
        <fullName evidence="1">non-specific serine/threonine protein kinase</fullName>
        <ecNumber evidence="1">2.7.11.1</ecNumber>
    </recommendedName>
</protein>
<dbReference type="EC" id="2.7.11.1" evidence="1"/>
<dbReference type="GO" id="GO:0005737">
    <property type="term" value="C:cytoplasm"/>
    <property type="evidence" value="ECO:0007669"/>
    <property type="project" value="TreeGrafter"/>
</dbReference>
<feature type="domain" description="Protein kinase" evidence="11">
    <location>
        <begin position="1"/>
        <end position="260"/>
    </location>
</feature>
<dbReference type="SUPFAM" id="SSF56112">
    <property type="entry name" value="Protein kinase-like (PK-like)"/>
    <property type="match status" value="1"/>
</dbReference>
<dbReference type="OrthoDB" id="2649at2759"/>
<dbReference type="FunFam" id="1.10.510.10:FF:000275">
    <property type="entry name" value="SRSF protein kinase 2 isoform X3"/>
    <property type="match status" value="1"/>
</dbReference>
<keyword evidence="6" id="KW-0067">ATP-binding</keyword>
<evidence type="ECO:0000256" key="9">
    <source>
        <dbReference type="SAM" id="MobiDB-lite"/>
    </source>
</evidence>
<keyword evidence="3" id="KW-0808">Transferase</keyword>
<dbReference type="Gene3D" id="1.10.510.10">
    <property type="entry name" value="Transferase(Phosphotransferase) domain 1"/>
    <property type="match status" value="1"/>
</dbReference>
<gene>
    <name evidence="12" type="ORF">BLA29_009272</name>
</gene>
<dbReference type="SMART" id="SM00220">
    <property type="entry name" value="S_TKc"/>
    <property type="match status" value="1"/>
</dbReference>
<evidence type="ECO:0000256" key="6">
    <source>
        <dbReference type="ARBA" id="ARBA00022840"/>
    </source>
</evidence>
<feature type="transmembrane region" description="Helical" evidence="10">
    <location>
        <begin position="6"/>
        <end position="26"/>
    </location>
</feature>